<organism evidence="8 9">
    <name type="scientific">Sphaerochaeta globosa (strain ATCC BAA-1886 / DSM 22777 / Buddy)</name>
    <name type="common">Spirochaeta sp. (strain Buddy)</name>
    <dbReference type="NCBI Taxonomy" id="158189"/>
    <lineage>
        <taxon>Bacteria</taxon>
        <taxon>Pseudomonadati</taxon>
        <taxon>Spirochaetota</taxon>
        <taxon>Spirochaetia</taxon>
        <taxon>Spirochaetales</taxon>
        <taxon>Sphaerochaetaceae</taxon>
        <taxon>Sphaerochaeta</taxon>
    </lineage>
</organism>
<proteinExistence type="predicted"/>
<feature type="transmembrane region" description="Helical" evidence="6">
    <location>
        <begin position="343"/>
        <end position="363"/>
    </location>
</feature>
<dbReference type="PANTHER" id="PTHR23513:SF6">
    <property type="entry name" value="MAJOR FACILITATOR SUPERFAMILY ASSOCIATED DOMAIN-CONTAINING PROTEIN"/>
    <property type="match status" value="1"/>
</dbReference>
<dbReference type="GO" id="GO:0022857">
    <property type="term" value="F:transmembrane transporter activity"/>
    <property type="evidence" value="ECO:0007669"/>
    <property type="project" value="InterPro"/>
</dbReference>
<evidence type="ECO:0000313" key="8">
    <source>
        <dbReference type="EMBL" id="ADY13940.1"/>
    </source>
</evidence>
<keyword evidence="5 6" id="KW-0472">Membrane</keyword>
<feature type="transmembrane region" description="Helical" evidence="6">
    <location>
        <begin position="309"/>
        <end position="331"/>
    </location>
</feature>
<feature type="transmembrane region" description="Helical" evidence="6">
    <location>
        <begin position="285"/>
        <end position="303"/>
    </location>
</feature>
<dbReference type="AlphaFoldDB" id="F0RSZ3"/>
<dbReference type="CDD" id="cd06173">
    <property type="entry name" value="MFS_MefA_like"/>
    <property type="match status" value="1"/>
</dbReference>
<sequence>MQGWKLKTVLFLLSQGITLFGSSIVQFALVWYITLESSSGVWVSALTLCAFVPQFLISFVSGVWADRYNKKYLIIASDALIALATLALALLFPLLKTNATIFAALLIVSLVRSLGSGVQVPAVSAMIPDLVPQEHLMRFNGMYAALTSLVQFASPFVAGAFLTFSSLRSSLLLDVATAVIGISLLASLSVVHQSKPSNGMSMAKEIKEGALYAFQNPWIGKMLIVHGLFIVLVVPAGFLATLFVTRFYQESYAYMTIVEVVGFAGMSLGGVLMSWWGGYKNQVKTLLAGMLAFGLLAIGMGLIDNFLVYLALMVIYGVALTMVQTATMTLLQERTDPGVQGRIFSFQNIMYCGALPLGMAIFGPMADVVSLRILMAASGALLVLLVLMLRLDKQFYASEPTLHPHQPSDRSPDSSLC</sequence>
<reference evidence="9" key="1">
    <citation type="submission" date="2011-02" db="EMBL/GenBank/DDBJ databases">
        <title>Complete sequence of Spirochaeta sp. Buddy.</title>
        <authorList>
            <person name="Lucas S."/>
            <person name="Copeland A."/>
            <person name="Lapidus A."/>
            <person name="Cheng J.-F."/>
            <person name="Goodwin L."/>
            <person name="Pitluck S."/>
            <person name="Zeytun A."/>
            <person name="Detter J.C."/>
            <person name="Han C."/>
            <person name="Tapia R."/>
            <person name="Land M."/>
            <person name="Hauser L."/>
            <person name="Kyrpides N."/>
            <person name="Ivanova N."/>
            <person name="Mikhailova N."/>
            <person name="Pagani I."/>
            <person name="Ritalahti K.M."/>
            <person name="Loeffler F.E."/>
            <person name="Woyke T."/>
        </authorList>
    </citation>
    <scope>NUCLEOTIDE SEQUENCE [LARGE SCALE GENOMIC DNA]</scope>
    <source>
        <strain evidence="9">ATCC BAA-1886 / DSM 22777 / Buddy</strain>
    </source>
</reference>
<feature type="transmembrane region" description="Helical" evidence="6">
    <location>
        <begin position="369"/>
        <end position="389"/>
    </location>
</feature>
<dbReference type="PROSITE" id="PS50850">
    <property type="entry name" value="MFS"/>
    <property type="match status" value="1"/>
</dbReference>
<feature type="domain" description="Major facilitator superfamily (MFS) profile" evidence="7">
    <location>
        <begin position="1"/>
        <end position="394"/>
    </location>
</feature>
<evidence type="ECO:0000256" key="1">
    <source>
        <dbReference type="ARBA" id="ARBA00004651"/>
    </source>
</evidence>
<feature type="transmembrane region" description="Helical" evidence="6">
    <location>
        <begin position="9"/>
        <end position="33"/>
    </location>
</feature>
<dbReference type="RefSeq" id="WP_013607789.1">
    <property type="nucleotide sequence ID" value="NC_015152.1"/>
</dbReference>
<dbReference type="GO" id="GO:0005886">
    <property type="term" value="C:plasma membrane"/>
    <property type="evidence" value="ECO:0007669"/>
    <property type="project" value="UniProtKB-SubCell"/>
</dbReference>
<keyword evidence="9" id="KW-1185">Reference proteome</keyword>
<keyword evidence="4 6" id="KW-1133">Transmembrane helix</keyword>
<dbReference type="PANTHER" id="PTHR23513">
    <property type="entry name" value="INTEGRAL MEMBRANE EFFLUX PROTEIN-RELATED"/>
    <property type="match status" value="1"/>
</dbReference>
<name>F0RSZ3_SPHGB</name>
<dbReference type="InterPro" id="IPR020846">
    <property type="entry name" value="MFS_dom"/>
</dbReference>
<evidence type="ECO:0000256" key="3">
    <source>
        <dbReference type="ARBA" id="ARBA00022692"/>
    </source>
</evidence>
<dbReference type="Proteomes" id="UP000008466">
    <property type="component" value="Chromosome"/>
</dbReference>
<keyword evidence="2" id="KW-1003">Cell membrane</keyword>
<evidence type="ECO:0000259" key="7">
    <source>
        <dbReference type="PROSITE" id="PS50850"/>
    </source>
</evidence>
<feature type="transmembrane region" description="Helical" evidence="6">
    <location>
        <begin position="251"/>
        <end position="273"/>
    </location>
</feature>
<dbReference type="EMBL" id="CP002541">
    <property type="protein sequence ID" value="ADY13940.1"/>
    <property type="molecule type" value="Genomic_DNA"/>
</dbReference>
<evidence type="ECO:0000256" key="4">
    <source>
        <dbReference type="ARBA" id="ARBA00022989"/>
    </source>
</evidence>
<dbReference type="InterPro" id="IPR036259">
    <property type="entry name" value="MFS_trans_sf"/>
</dbReference>
<dbReference type="Gene3D" id="1.20.1250.20">
    <property type="entry name" value="MFS general substrate transporter like domains"/>
    <property type="match status" value="1"/>
</dbReference>
<feature type="transmembrane region" description="Helical" evidence="6">
    <location>
        <begin position="170"/>
        <end position="191"/>
    </location>
</feature>
<gene>
    <name evidence="8" type="ordered locus">SpiBuddy_2119</name>
</gene>
<feature type="transmembrane region" description="Helical" evidence="6">
    <location>
        <begin position="223"/>
        <end position="245"/>
    </location>
</feature>
<dbReference type="InterPro" id="IPR011701">
    <property type="entry name" value="MFS"/>
</dbReference>
<evidence type="ECO:0000256" key="5">
    <source>
        <dbReference type="ARBA" id="ARBA00023136"/>
    </source>
</evidence>
<evidence type="ECO:0000256" key="2">
    <source>
        <dbReference type="ARBA" id="ARBA00022475"/>
    </source>
</evidence>
<feature type="transmembrane region" description="Helical" evidence="6">
    <location>
        <begin position="39"/>
        <end position="60"/>
    </location>
</feature>
<accession>F0RSZ3</accession>
<evidence type="ECO:0000313" key="9">
    <source>
        <dbReference type="Proteomes" id="UP000008466"/>
    </source>
</evidence>
<dbReference type="KEGG" id="sbu:SpiBuddy_2119"/>
<dbReference type="HOGENOM" id="CLU_034180_16_0_12"/>
<dbReference type="OrthoDB" id="9775268at2"/>
<dbReference type="Pfam" id="PF07690">
    <property type="entry name" value="MFS_1"/>
    <property type="match status" value="1"/>
</dbReference>
<evidence type="ECO:0000256" key="6">
    <source>
        <dbReference type="SAM" id="Phobius"/>
    </source>
</evidence>
<protein>
    <submittedName>
        <fullName evidence="8">Major facilitator superfamily MFS_1</fullName>
    </submittedName>
</protein>
<dbReference type="eggNOG" id="COG2270">
    <property type="taxonomic scope" value="Bacteria"/>
</dbReference>
<feature type="transmembrane region" description="Helical" evidence="6">
    <location>
        <begin position="101"/>
        <end position="122"/>
    </location>
</feature>
<keyword evidence="3 6" id="KW-0812">Transmembrane</keyword>
<comment type="subcellular location">
    <subcellularLocation>
        <location evidence="1">Cell membrane</location>
        <topology evidence="1">Multi-pass membrane protein</topology>
    </subcellularLocation>
</comment>
<dbReference type="SUPFAM" id="SSF103473">
    <property type="entry name" value="MFS general substrate transporter"/>
    <property type="match status" value="1"/>
</dbReference>
<feature type="transmembrane region" description="Helical" evidence="6">
    <location>
        <begin position="143"/>
        <end position="164"/>
    </location>
</feature>
<feature type="transmembrane region" description="Helical" evidence="6">
    <location>
        <begin position="72"/>
        <end position="95"/>
    </location>
</feature>
<dbReference type="STRING" id="158189.SpiBuddy_2119"/>